<accession>A0A1X6ZCT6</accession>
<proteinExistence type="predicted"/>
<dbReference type="EMBL" id="FWFY01000005">
    <property type="protein sequence ID" value="SLN47920.1"/>
    <property type="molecule type" value="Genomic_DNA"/>
</dbReference>
<dbReference type="InterPro" id="IPR000182">
    <property type="entry name" value="GNAT_dom"/>
</dbReference>
<evidence type="ECO:0000259" key="1">
    <source>
        <dbReference type="PROSITE" id="PS51186"/>
    </source>
</evidence>
<evidence type="ECO:0000313" key="5">
    <source>
        <dbReference type="Proteomes" id="UP000240624"/>
    </source>
</evidence>
<feature type="domain" description="N-acetyltransferase" evidence="1">
    <location>
        <begin position="3"/>
        <end position="152"/>
    </location>
</feature>
<sequence>MAMIIRSETPADVDAIRRLTIAAFERMRFSDGTEVDALDRLRRDGDLALSLVALEGDEISGHVAFSPAAIGKTREGWFGVGPVSVLPARQGVGIGSALMQAGLTLLGAQGAKGCVLIGDPAFYGRFGFVSDGALTYKDIPTRHVQWLAFEGDRPEGEVRFSDGLQD</sequence>
<evidence type="ECO:0000313" key="4">
    <source>
        <dbReference type="Proteomes" id="UP000193495"/>
    </source>
</evidence>
<dbReference type="PROSITE" id="PS51186">
    <property type="entry name" value="GNAT"/>
    <property type="match status" value="1"/>
</dbReference>
<evidence type="ECO:0000313" key="3">
    <source>
        <dbReference type="EMBL" id="SLN47920.1"/>
    </source>
</evidence>
<protein>
    <submittedName>
        <fullName evidence="3">Acetyltransferase (GNAT) family protein</fullName>
    </submittedName>
    <submittedName>
        <fullName evidence="2">Putative acetyltransferase</fullName>
    </submittedName>
</protein>
<name>A0A1X6ZCT6_9RHOB</name>
<dbReference type="Proteomes" id="UP000240624">
    <property type="component" value="Unassembled WGS sequence"/>
</dbReference>
<keyword evidence="5" id="KW-1185">Reference proteome</keyword>
<dbReference type="Proteomes" id="UP000193495">
    <property type="component" value="Unassembled WGS sequence"/>
</dbReference>
<dbReference type="EMBL" id="PYGB01000005">
    <property type="protein sequence ID" value="PSK86324.1"/>
    <property type="molecule type" value="Genomic_DNA"/>
</dbReference>
<reference evidence="2 5" key="2">
    <citation type="submission" date="2018-03" db="EMBL/GenBank/DDBJ databases">
        <title>Genomic Encyclopedia of Archaeal and Bacterial Type Strains, Phase II (KMG-II): from individual species to whole genera.</title>
        <authorList>
            <person name="Goeker M."/>
        </authorList>
    </citation>
    <scope>NUCLEOTIDE SEQUENCE [LARGE SCALE GENOMIC DNA]</scope>
    <source>
        <strain evidence="2 5">DSM 29956</strain>
    </source>
</reference>
<organism evidence="3 4">
    <name type="scientific">Limimaricola soesokkakensis</name>
    <dbReference type="NCBI Taxonomy" id="1343159"/>
    <lineage>
        <taxon>Bacteria</taxon>
        <taxon>Pseudomonadati</taxon>
        <taxon>Pseudomonadota</taxon>
        <taxon>Alphaproteobacteria</taxon>
        <taxon>Rhodobacterales</taxon>
        <taxon>Paracoccaceae</taxon>
        <taxon>Limimaricola</taxon>
    </lineage>
</organism>
<dbReference type="AlphaFoldDB" id="A0A1X6ZCT6"/>
<keyword evidence="3" id="KW-0808">Transferase</keyword>
<dbReference type="SUPFAM" id="SSF55729">
    <property type="entry name" value="Acyl-CoA N-acyltransferases (Nat)"/>
    <property type="match status" value="1"/>
</dbReference>
<dbReference type="GO" id="GO:0016747">
    <property type="term" value="F:acyltransferase activity, transferring groups other than amino-acyl groups"/>
    <property type="evidence" value="ECO:0007669"/>
    <property type="project" value="InterPro"/>
</dbReference>
<dbReference type="InterPro" id="IPR016181">
    <property type="entry name" value="Acyl_CoA_acyltransferase"/>
</dbReference>
<dbReference type="Pfam" id="PF13527">
    <property type="entry name" value="Acetyltransf_9"/>
    <property type="match status" value="1"/>
</dbReference>
<gene>
    <name evidence="2" type="ORF">CLV79_10531</name>
    <name evidence="3" type="ORF">LOS8367_02141</name>
</gene>
<dbReference type="CDD" id="cd04301">
    <property type="entry name" value="NAT_SF"/>
    <property type="match status" value="1"/>
</dbReference>
<reference evidence="3 4" key="1">
    <citation type="submission" date="2017-03" db="EMBL/GenBank/DDBJ databases">
        <authorList>
            <person name="Afonso C.L."/>
            <person name="Miller P.J."/>
            <person name="Scott M.A."/>
            <person name="Spackman E."/>
            <person name="Goraichik I."/>
            <person name="Dimitrov K.M."/>
            <person name="Suarez D.L."/>
            <person name="Swayne D.E."/>
        </authorList>
    </citation>
    <scope>NUCLEOTIDE SEQUENCE [LARGE SCALE GENOMIC DNA]</scope>
    <source>
        <strain evidence="3 4">CECT 8367</strain>
    </source>
</reference>
<evidence type="ECO:0000313" key="2">
    <source>
        <dbReference type="EMBL" id="PSK86324.1"/>
    </source>
</evidence>
<dbReference type="RefSeq" id="WP_242665564.1">
    <property type="nucleotide sequence ID" value="NZ_FWFY01000005.1"/>
</dbReference>
<dbReference type="Gene3D" id="3.40.630.30">
    <property type="match status" value="1"/>
</dbReference>